<comment type="subcellular location">
    <subcellularLocation>
        <location evidence="1">Membrane</location>
        <topology evidence="1">Multi-pass membrane protein</topology>
    </subcellularLocation>
</comment>
<reference evidence="6 7" key="1">
    <citation type="submission" date="2017-03" db="EMBL/GenBank/DDBJ databases">
        <title>Genome Survey of Euroglyphus maynei.</title>
        <authorList>
            <person name="Arlian L.G."/>
            <person name="Morgan M.S."/>
            <person name="Rider S.D."/>
        </authorList>
    </citation>
    <scope>NUCLEOTIDE SEQUENCE [LARGE SCALE GENOMIC DNA]</scope>
    <source>
        <strain evidence="6">Arlian Lab</strain>
        <tissue evidence="6">Whole body</tissue>
    </source>
</reference>
<evidence type="ECO:0000256" key="2">
    <source>
        <dbReference type="ARBA" id="ARBA00022692"/>
    </source>
</evidence>
<comment type="caution">
    <text evidence="6">The sequence shown here is derived from an EMBL/GenBank/DDBJ whole genome shotgun (WGS) entry which is preliminary data.</text>
</comment>
<dbReference type="PANTHER" id="PTHR11827">
    <property type="entry name" value="SOLUTE CARRIER FAMILY 12, CATION COTRANSPORTERS"/>
    <property type="match status" value="1"/>
</dbReference>
<evidence type="ECO:0000256" key="3">
    <source>
        <dbReference type="ARBA" id="ARBA00022989"/>
    </source>
</evidence>
<keyword evidence="2 5" id="KW-0812">Transmembrane</keyword>
<dbReference type="GO" id="GO:0055064">
    <property type="term" value="P:chloride ion homeostasis"/>
    <property type="evidence" value="ECO:0007669"/>
    <property type="project" value="TreeGrafter"/>
</dbReference>
<evidence type="ECO:0000313" key="7">
    <source>
        <dbReference type="Proteomes" id="UP000194236"/>
    </source>
</evidence>
<keyword evidence="7" id="KW-1185">Reference proteome</keyword>
<sequence>MNRSNDSPSSNYEQLDDNEEDKYRTLTTFSGVFAPVALSMFSAILFLRLGYILGNSGLYLTIFQLILAYSILFLTVLSICSIATNGAIQGGG</sequence>
<evidence type="ECO:0000256" key="5">
    <source>
        <dbReference type="SAM" id="Phobius"/>
    </source>
</evidence>
<dbReference type="InterPro" id="IPR004842">
    <property type="entry name" value="SLC12A_fam"/>
</dbReference>
<proteinExistence type="predicted"/>
<dbReference type="OrthoDB" id="2020542at2759"/>
<organism evidence="6 7">
    <name type="scientific">Euroglyphus maynei</name>
    <name type="common">Mayne's house dust mite</name>
    <dbReference type="NCBI Taxonomy" id="6958"/>
    <lineage>
        <taxon>Eukaryota</taxon>
        <taxon>Metazoa</taxon>
        <taxon>Ecdysozoa</taxon>
        <taxon>Arthropoda</taxon>
        <taxon>Chelicerata</taxon>
        <taxon>Arachnida</taxon>
        <taxon>Acari</taxon>
        <taxon>Acariformes</taxon>
        <taxon>Sarcoptiformes</taxon>
        <taxon>Astigmata</taxon>
        <taxon>Psoroptidia</taxon>
        <taxon>Analgoidea</taxon>
        <taxon>Pyroglyphidae</taxon>
        <taxon>Pyroglyphinae</taxon>
        <taxon>Euroglyphus</taxon>
    </lineage>
</organism>
<feature type="transmembrane region" description="Helical" evidence="5">
    <location>
        <begin position="66"/>
        <end position="88"/>
    </location>
</feature>
<dbReference type="Proteomes" id="UP000194236">
    <property type="component" value="Unassembled WGS sequence"/>
</dbReference>
<protein>
    <recommendedName>
        <fullName evidence="8">Amino acid permease/ SLC12A domain-containing protein</fullName>
    </recommendedName>
</protein>
<keyword evidence="4 5" id="KW-0472">Membrane</keyword>
<name>A0A1Y3BUE3_EURMA</name>
<evidence type="ECO:0000256" key="1">
    <source>
        <dbReference type="ARBA" id="ARBA00004141"/>
    </source>
</evidence>
<dbReference type="GO" id="GO:0016020">
    <property type="term" value="C:membrane"/>
    <property type="evidence" value="ECO:0007669"/>
    <property type="project" value="UniProtKB-SubCell"/>
</dbReference>
<feature type="transmembrane region" description="Helical" evidence="5">
    <location>
        <begin position="32"/>
        <end position="54"/>
    </location>
</feature>
<evidence type="ECO:0000313" key="6">
    <source>
        <dbReference type="EMBL" id="OTF83403.1"/>
    </source>
</evidence>
<accession>A0A1Y3BUE3</accession>
<evidence type="ECO:0008006" key="8">
    <source>
        <dbReference type="Google" id="ProtNLM"/>
    </source>
</evidence>
<evidence type="ECO:0000256" key="4">
    <source>
        <dbReference type="ARBA" id="ARBA00023136"/>
    </source>
</evidence>
<dbReference type="PANTHER" id="PTHR11827:SF72">
    <property type="entry name" value="GH08340P"/>
    <property type="match status" value="1"/>
</dbReference>
<gene>
    <name evidence="6" type="ORF">BLA29_013228</name>
</gene>
<keyword evidence="3 5" id="KW-1133">Transmembrane helix</keyword>
<feature type="non-terminal residue" evidence="6">
    <location>
        <position position="92"/>
    </location>
</feature>
<dbReference type="EMBL" id="MUJZ01003852">
    <property type="protein sequence ID" value="OTF83403.1"/>
    <property type="molecule type" value="Genomic_DNA"/>
</dbReference>
<dbReference type="AlphaFoldDB" id="A0A1Y3BUE3"/>
<dbReference type="GO" id="GO:0015379">
    <property type="term" value="F:potassium:chloride symporter activity"/>
    <property type="evidence" value="ECO:0007669"/>
    <property type="project" value="TreeGrafter"/>
</dbReference>
<dbReference type="GO" id="GO:0006884">
    <property type="term" value="P:cell volume homeostasis"/>
    <property type="evidence" value="ECO:0007669"/>
    <property type="project" value="TreeGrafter"/>
</dbReference>
<dbReference type="GO" id="GO:0055075">
    <property type="term" value="P:potassium ion homeostasis"/>
    <property type="evidence" value="ECO:0007669"/>
    <property type="project" value="TreeGrafter"/>
</dbReference>